<name>A0A850CG83_9ACTN</name>
<evidence type="ECO:0000256" key="1">
    <source>
        <dbReference type="SAM" id="SignalP"/>
    </source>
</evidence>
<organism evidence="2 3">
    <name type="scientific">Glycomyces artemisiae</name>
    <dbReference type="NCBI Taxonomy" id="1076443"/>
    <lineage>
        <taxon>Bacteria</taxon>
        <taxon>Bacillati</taxon>
        <taxon>Actinomycetota</taxon>
        <taxon>Actinomycetes</taxon>
        <taxon>Glycomycetales</taxon>
        <taxon>Glycomycetaceae</taxon>
        <taxon>Glycomyces</taxon>
    </lineage>
</organism>
<evidence type="ECO:0000313" key="2">
    <source>
        <dbReference type="EMBL" id="NUQ90831.1"/>
    </source>
</evidence>
<keyword evidence="1" id="KW-0732">Signal</keyword>
<feature type="chain" id="PRO_5039258060" evidence="1">
    <location>
        <begin position="30"/>
        <end position="70"/>
    </location>
</feature>
<sequence>MRTRTSASVAAVAGLLALPLALTGCSAFGVGDDGGDDGKVTLTFQSLAYQDTTIAATQEIVDAWNEANPD</sequence>
<feature type="non-terminal residue" evidence="2">
    <location>
        <position position="70"/>
    </location>
</feature>
<feature type="signal peptide" evidence="1">
    <location>
        <begin position="1"/>
        <end position="29"/>
    </location>
</feature>
<dbReference type="Gene3D" id="3.40.190.10">
    <property type="entry name" value="Periplasmic binding protein-like II"/>
    <property type="match status" value="1"/>
</dbReference>
<evidence type="ECO:0000313" key="3">
    <source>
        <dbReference type="Proteomes" id="UP000574690"/>
    </source>
</evidence>
<accession>A0A850CG83</accession>
<reference evidence="2 3" key="1">
    <citation type="submission" date="2020-05" db="EMBL/GenBank/DDBJ databases">
        <title>DNA-SIP metagenomic assembled genomes.</title>
        <authorList>
            <person name="Yu J."/>
        </authorList>
    </citation>
    <scope>NUCLEOTIDE SEQUENCE [LARGE SCALE GENOMIC DNA]</scope>
    <source>
        <strain evidence="2">Bin5.27</strain>
    </source>
</reference>
<proteinExistence type="predicted"/>
<protein>
    <submittedName>
        <fullName evidence="2">Sugar ABC transporter substrate-binding protein</fullName>
    </submittedName>
</protein>
<comment type="caution">
    <text evidence="2">The sequence shown here is derived from an EMBL/GenBank/DDBJ whole genome shotgun (WGS) entry which is preliminary data.</text>
</comment>
<gene>
    <name evidence="2" type="ORF">HOQ43_20500</name>
</gene>
<dbReference type="PROSITE" id="PS51257">
    <property type="entry name" value="PROKAR_LIPOPROTEIN"/>
    <property type="match status" value="1"/>
</dbReference>
<dbReference type="Proteomes" id="UP000574690">
    <property type="component" value="Unassembled WGS sequence"/>
</dbReference>
<dbReference type="AlphaFoldDB" id="A0A850CG83"/>
<dbReference type="EMBL" id="JABFXE010000857">
    <property type="protein sequence ID" value="NUQ90831.1"/>
    <property type="molecule type" value="Genomic_DNA"/>
</dbReference>